<accession>A0A2N7VHA4</accession>
<dbReference type="InterPro" id="IPR032092">
    <property type="entry name" value="PilW"/>
</dbReference>
<keyword evidence="2" id="KW-1185">Reference proteome</keyword>
<sequence>MMGASRAHSIRRHARRLKRYRPGVQAGHMLLEWLIAAALGLTVLAGASSLYRAQRASFERAADAARMIEAGATALMLLGQQIQMAGYAPAALPALRAPVTPGVFGCRSSRLMVGSAADELGCIGDDTVRANSDSIVVRYIDDAVATWRGASGEPTDCLGQGVARRGEHAVIVNHFYVAQPPRRGEPELYCAGNGGGRSPQPIVEGIDRIELGYWLQGAEEPVRAATVSLTPMQWAEVVAVELCVVSRGRRAVGTSGFIGCDGQYVPIRDGRPRLSLSSRVLVRNHAQAWL</sequence>
<dbReference type="Proteomes" id="UP000235616">
    <property type="component" value="Unassembled WGS sequence"/>
</dbReference>
<organism evidence="1 2">
    <name type="scientific">Trinickia dabaoshanensis</name>
    <dbReference type="NCBI Taxonomy" id="564714"/>
    <lineage>
        <taxon>Bacteria</taxon>
        <taxon>Pseudomonadati</taxon>
        <taxon>Pseudomonadota</taxon>
        <taxon>Betaproteobacteria</taxon>
        <taxon>Burkholderiales</taxon>
        <taxon>Burkholderiaceae</taxon>
        <taxon>Trinickia</taxon>
    </lineage>
</organism>
<protein>
    <submittedName>
        <fullName evidence="1">Type IV pillus assembly protein</fullName>
    </submittedName>
</protein>
<dbReference type="AlphaFoldDB" id="A0A2N7VHA4"/>
<name>A0A2N7VHA4_9BURK</name>
<gene>
    <name evidence="1" type="ORF">C0Z18_23535</name>
</gene>
<dbReference type="GO" id="GO:0043683">
    <property type="term" value="P:type IV pilus assembly"/>
    <property type="evidence" value="ECO:0007669"/>
    <property type="project" value="InterPro"/>
</dbReference>
<evidence type="ECO:0000313" key="1">
    <source>
        <dbReference type="EMBL" id="PMS16530.1"/>
    </source>
</evidence>
<dbReference type="Pfam" id="PF16074">
    <property type="entry name" value="PilW"/>
    <property type="match status" value="1"/>
</dbReference>
<proteinExistence type="predicted"/>
<comment type="caution">
    <text evidence="1">The sequence shown here is derived from an EMBL/GenBank/DDBJ whole genome shotgun (WGS) entry which is preliminary data.</text>
</comment>
<evidence type="ECO:0000313" key="2">
    <source>
        <dbReference type="Proteomes" id="UP000235616"/>
    </source>
</evidence>
<dbReference type="EMBL" id="PNYA01000024">
    <property type="protein sequence ID" value="PMS16530.1"/>
    <property type="molecule type" value="Genomic_DNA"/>
</dbReference>
<reference evidence="1 2" key="1">
    <citation type="submission" date="2018-01" db="EMBL/GenBank/DDBJ databases">
        <title>Whole genome analyses suggest that Burkholderia sensu lato contains two further novel genera in the rhizoxinica-symbiotica group Mycetohabitans gen. nov., and Trinickia gen. nov.: implications for the evolution of diazotrophy and nodulation in the Burkholderiaceae.</title>
        <authorList>
            <person name="Estrada-de los Santos P."/>
            <person name="Palmer M."/>
            <person name="Chavez-Ramirez B."/>
            <person name="Beukes C."/>
            <person name="Steenkamp E.T."/>
            <person name="Hirsch A.M."/>
            <person name="Manyaka P."/>
            <person name="Maluk M."/>
            <person name="Lafos M."/>
            <person name="Crook M."/>
            <person name="Gross E."/>
            <person name="Simon M.F."/>
            <person name="Bueno dos Reis Junior F."/>
            <person name="Poole P.S."/>
            <person name="Venter S.N."/>
            <person name="James E.K."/>
        </authorList>
    </citation>
    <scope>NUCLEOTIDE SEQUENCE [LARGE SCALE GENOMIC DNA]</scope>
    <source>
        <strain evidence="1 2">GIMN1.004</strain>
    </source>
</reference>